<dbReference type="InterPro" id="IPR000873">
    <property type="entry name" value="AMP-dep_synth/lig_dom"/>
</dbReference>
<dbReference type="Pfam" id="PF13193">
    <property type="entry name" value="AMP-binding_C"/>
    <property type="match status" value="1"/>
</dbReference>
<evidence type="ECO:0000259" key="2">
    <source>
        <dbReference type="Pfam" id="PF13193"/>
    </source>
</evidence>
<proteinExistence type="predicted"/>
<accession>A0A9P5BF66</accession>
<dbReference type="AlphaFoldDB" id="A0A9P5BF66"/>
<evidence type="ECO:0000259" key="1">
    <source>
        <dbReference type="Pfam" id="PF00501"/>
    </source>
</evidence>
<dbReference type="InterPro" id="IPR025110">
    <property type="entry name" value="AMP-bd_C"/>
</dbReference>
<evidence type="ECO:0000313" key="3">
    <source>
        <dbReference type="EMBL" id="KAF4501117.1"/>
    </source>
</evidence>
<dbReference type="CDD" id="cd05911">
    <property type="entry name" value="Firefly_Luc_like"/>
    <property type="match status" value="1"/>
</dbReference>
<dbReference type="GO" id="GO:0016405">
    <property type="term" value="F:CoA-ligase activity"/>
    <property type="evidence" value="ECO:0007669"/>
    <property type="project" value="TreeGrafter"/>
</dbReference>
<feature type="domain" description="AMP-dependent synthetase/ligase" evidence="1">
    <location>
        <begin position="48"/>
        <end position="419"/>
    </location>
</feature>
<dbReference type="EMBL" id="LUFC02000151">
    <property type="protein sequence ID" value="KAF4501117.1"/>
    <property type="molecule type" value="Genomic_DNA"/>
</dbReference>
<keyword evidence="4" id="KW-1185">Reference proteome</keyword>
<dbReference type="SUPFAM" id="SSF56801">
    <property type="entry name" value="Acetyl-CoA synthetase-like"/>
    <property type="match status" value="1"/>
</dbReference>
<reference evidence="3" key="1">
    <citation type="submission" date="2020-01" db="EMBL/GenBank/DDBJ databases">
        <title>Identification and distribution of gene clusters putatively required for synthesis of sphingolipid metabolism inhibitors in phylogenetically diverse species of the filamentous fungus Fusarium.</title>
        <authorList>
            <person name="Kim H.-S."/>
            <person name="Busman M."/>
            <person name="Brown D.W."/>
            <person name="Divon H."/>
            <person name="Uhlig S."/>
            <person name="Proctor R.H."/>
        </authorList>
    </citation>
    <scope>NUCLEOTIDE SEQUENCE</scope>
    <source>
        <strain evidence="3">NRRL 31653</strain>
    </source>
</reference>
<dbReference type="Pfam" id="PF00501">
    <property type="entry name" value="AMP-binding"/>
    <property type="match status" value="1"/>
</dbReference>
<dbReference type="PROSITE" id="PS00455">
    <property type="entry name" value="AMP_BINDING"/>
    <property type="match status" value="1"/>
</dbReference>
<dbReference type="OrthoDB" id="6509636at2759"/>
<sequence length="580" mass="63938">MVFTSPSWVPQLPIDPPDSIPIAEFMKNEAYGRQPIAKSRHPFTCGITGRSYSAPELFERSESFARALAKRLQWQPNEGTPWDKVLAIFSLNTIDFVTAIYGVHRLNGISTPANAAYSSDELTHQLKASGAKALVTCTSLLEVALEAAKNVGIPNENIYLFDIPRAEPTSSFKHPSVEDLINEGSKLAELEKLQWVQGQGARQTAFLCFSSGTSGLPKAVMISHRNVISNVLQHVTYDSVARQKKGVETQAVTGFLPFSHIYGLVIGAHTCTWRGDQVIVLPKFEFSDFLKSVQEFKIRQLLVVPPIIIQVLRFKDTCAKYDLSSVKFVYCGAAPLGEETISDMKKLYPDWTIAQAYGMTETATVVTSSSEDDVFTRGSGSLLPGAKAKIIDLEGNEVTEYDKPGELLVQAPSVVLGYLNNEKATSETFVHHKDGRYIRTGDEAIVTLAPSGHEHIVIVDRIKELIKVKKGHQVAPAELEAHILTSPHVFDCAVIQVPDERSGEVPKAFVVKSSLAESLDERQVANDIMKHVADNKASYKQLKGGVEFLEVIPKSPSGKILRRLLRDQERAKRRADGSKL</sequence>
<dbReference type="Gene3D" id="2.30.38.10">
    <property type="entry name" value="Luciferase, Domain 3"/>
    <property type="match status" value="1"/>
</dbReference>
<dbReference type="Gene3D" id="3.30.300.30">
    <property type="match status" value="1"/>
</dbReference>
<evidence type="ECO:0000313" key="4">
    <source>
        <dbReference type="Proteomes" id="UP000737391"/>
    </source>
</evidence>
<feature type="domain" description="AMP-binding enzyme C-terminal" evidence="2">
    <location>
        <begin position="478"/>
        <end position="559"/>
    </location>
</feature>
<keyword evidence="3" id="KW-0436">Ligase</keyword>
<name>A0A9P5BF66_9HYPO</name>
<protein>
    <submittedName>
        <fullName evidence="3">4-coumarate-- ligase-like 7</fullName>
    </submittedName>
</protein>
<dbReference type="PANTHER" id="PTHR24096">
    <property type="entry name" value="LONG-CHAIN-FATTY-ACID--COA LIGASE"/>
    <property type="match status" value="1"/>
</dbReference>
<gene>
    <name evidence="3" type="ORF">FAGAP_2702</name>
</gene>
<dbReference type="InterPro" id="IPR045851">
    <property type="entry name" value="AMP-bd_C_sf"/>
</dbReference>
<dbReference type="Gene3D" id="3.40.50.980">
    <property type="match status" value="2"/>
</dbReference>
<dbReference type="InterPro" id="IPR020845">
    <property type="entry name" value="AMP-binding_CS"/>
</dbReference>
<dbReference type="Proteomes" id="UP000737391">
    <property type="component" value="Unassembled WGS sequence"/>
</dbReference>
<comment type="caution">
    <text evidence="3">The sequence shown here is derived from an EMBL/GenBank/DDBJ whole genome shotgun (WGS) entry which is preliminary data.</text>
</comment>
<dbReference type="PANTHER" id="PTHR24096:SF422">
    <property type="entry name" value="BCDNA.GH02901"/>
    <property type="match status" value="1"/>
</dbReference>
<organism evidence="3 4">
    <name type="scientific">Fusarium agapanthi</name>
    <dbReference type="NCBI Taxonomy" id="1803897"/>
    <lineage>
        <taxon>Eukaryota</taxon>
        <taxon>Fungi</taxon>
        <taxon>Dikarya</taxon>
        <taxon>Ascomycota</taxon>
        <taxon>Pezizomycotina</taxon>
        <taxon>Sordariomycetes</taxon>
        <taxon>Hypocreomycetidae</taxon>
        <taxon>Hypocreales</taxon>
        <taxon>Nectriaceae</taxon>
        <taxon>Fusarium</taxon>
        <taxon>Fusarium fujikuroi species complex</taxon>
    </lineage>
</organism>